<organism evidence="4 5">
    <name type="scientific">Akkermansia muciniphila</name>
    <dbReference type="NCBI Taxonomy" id="239935"/>
    <lineage>
        <taxon>Bacteria</taxon>
        <taxon>Pseudomonadati</taxon>
        <taxon>Verrucomicrobiota</taxon>
        <taxon>Verrucomicrobiia</taxon>
        <taxon>Verrucomicrobiales</taxon>
        <taxon>Akkermansiaceae</taxon>
        <taxon>Akkermansia</taxon>
    </lineage>
</organism>
<dbReference type="EMBL" id="PJKA01000013">
    <property type="protein sequence ID" value="PNC17115.1"/>
    <property type="molecule type" value="Genomic_DNA"/>
</dbReference>
<dbReference type="OrthoDB" id="9793905at2"/>
<dbReference type="AlphaFoldDB" id="A0A2N8HB90"/>
<evidence type="ECO:0000259" key="3">
    <source>
        <dbReference type="Pfam" id="PF08212"/>
    </source>
</evidence>
<evidence type="ECO:0000313" key="5">
    <source>
        <dbReference type="Proteomes" id="UP000236000"/>
    </source>
</evidence>
<dbReference type="CDD" id="cd19438">
    <property type="entry name" value="lipocalin_Blc-like"/>
    <property type="match status" value="1"/>
</dbReference>
<evidence type="ECO:0000313" key="4">
    <source>
        <dbReference type="EMBL" id="PNC17115.1"/>
    </source>
</evidence>
<dbReference type="PIRSF" id="PIRSF036893">
    <property type="entry name" value="Lipocalin_ApoD"/>
    <property type="match status" value="1"/>
</dbReference>
<dbReference type="Proteomes" id="UP000236000">
    <property type="component" value="Unassembled WGS sequence"/>
</dbReference>
<dbReference type="InterPro" id="IPR047202">
    <property type="entry name" value="Lipocalin_Blc-like_dom"/>
</dbReference>
<proteinExistence type="inferred from homology"/>
<dbReference type="InterPro" id="IPR022272">
    <property type="entry name" value="Lipocalin_CS"/>
</dbReference>
<dbReference type="Pfam" id="PF08212">
    <property type="entry name" value="Lipocalin_2"/>
    <property type="match status" value="1"/>
</dbReference>
<dbReference type="PRINTS" id="PR01171">
    <property type="entry name" value="BCTLIPOCALIN"/>
</dbReference>
<dbReference type="RefSeq" id="WP_102715360.1">
    <property type="nucleotide sequence ID" value="NZ_PJKA01000013.1"/>
</dbReference>
<sequence length="175" mass="19863">MSIIQTIFTSLFPGHSVKTAPMPDFNLERYLGDWHEIARLENWFERGLRKVTARYDHGENGTVSVTNSGYDVRTGERKEAHARAVVADAPNHLKVYFVPLVYGRYEVAFLDEDYSRAVVSGGSLNYLWLLARTPQLNDDELQPMLHCAEQLGYDTSQLIYSNSLSTPDHVVGRDL</sequence>
<dbReference type="InterPro" id="IPR012674">
    <property type="entry name" value="Calycin"/>
</dbReference>
<accession>A0A2N8HB90</accession>
<dbReference type="PROSITE" id="PS00213">
    <property type="entry name" value="LIPOCALIN"/>
    <property type="match status" value="1"/>
</dbReference>
<dbReference type="Gene3D" id="2.40.128.20">
    <property type="match status" value="1"/>
</dbReference>
<comment type="similarity">
    <text evidence="1 2">Belongs to the calycin superfamily. Lipocalin family.</text>
</comment>
<evidence type="ECO:0000256" key="2">
    <source>
        <dbReference type="PIRNR" id="PIRNR036893"/>
    </source>
</evidence>
<protein>
    <submittedName>
        <fullName evidence="4">Lipocalin</fullName>
    </submittedName>
</protein>
<evidence type="ECO:0000256" key="1">
    <source>
        <dbReference type="ARBA" id="ARBA00006889"/>
    </source>
</evidence>
<name>A0A2N8HB90_9BACT</name>
<dbReference type="InterPro" id="IPR002446">
    <property type="entry name" value="Lipocalin_bac"/>
</dbReference>
<reference evidence="4 5" key="1">
    <citation type="journal article" date="2017" name="BMC Genomics">
        <title>Genome sequencing of 39 Akkermansia muciniphila isolates reveals its population structure, genomic and functional diverisity, and global distribution in mammalian gut microbiotas.</title>
        <authorList>
            <person name="Guo X."/>
            <person name="Li S."/>
            <person name="Zhang J."/>
            <person name="Wu F."/>
            <person name="Li X."/>
            <person name="Wu D."/>
            <person name="Zhang M."/>
            <person name="Ou Z."/>
            <person name="Jie Z."/>
            <person name="Yan Q."/>
            <person name="Li P."/>
            <person name="Yi J."/>
            <person name="Peng Y."/>
        </authorList>
    </citation>
    <scope>NUCLEOTIDE SEQUENCE [LARGE SCALE GENOMIC DNA]</scope>
    <source>
        <strain evidence="4 5">GP24</strain>
    </source>
</reference>
<dbReference type="SUPFAM" id="SSF50814">
    <property type="entry name" value="Lipocalins"/>
    <property type="match status" value="1"/>
</dbReference>
<dbReference type="PANTHER" id="PTHR10612:SF34">
    <property type="entry name" value="APOLIPOPROTEIN D"/>
    <property type="match status" value="1"/>
</dbReference>
<dbReference type="GO" id="GO:0006950">
    <property type="term" value="P:response to stress"/>
    <property type="evidence" value="ECO:0007669"/>
    <property type="project" value="UniProtKB-ARBA"/>
</dbReference>
<dbReference type="PANTHER" id="PTHR10612">
    <property type="entry name" value="APOLIPOPROTEIN D"/>
    <property type="match status" value="1"/>
</dbReference>
<gene>
    <name evidence="4" type="ORF">CXU22_10805</name>
</gene>
<dbReference type="InterPro" id="IPR000566">
    <property type="entry name" value="Lipocln_cytosolic_FA-bd_dom"/>
</dbReference>
<comment type="caution">
    <text evidence="4">The sequence shown here is derived from an EMBL/GenBank/DDBJ whole genome shotgun (WGS) entry which is preliminary data.</text>
</comment>
<feature type="domain" description="Lipocalin/cytosolic fatty-acid binding" evidence="3">
    <location>
        <begin position="26"/>
        <end position="161"/>
    </location>
</feature>
<dbReference type="InterPro" id="IPR022271">
    <property type="entry name" value="Lipocalin_ApoD"/>
</dbReference>